<dbReference type="AlphaFoldDB" id="A0A8T0MG62"/>
<comment type="caution">
    <text evidence="1">The sequence shown here is derived from an EMBL/GenBank/DDBJ whole genome shotgun (WGS) entry which is preliminary data.</text>
</comment>
<sequence>ARSSSTSLIRLSKRQAFGSIGGTTSATEAGCAAGSRYKMSAPCSVAPYLPGRGRRAIKKARGLGQWPALHLAGALAYHLPKWESGRHSLW</sequence>
<gene>
    <name evidence="1" type="ORF">PVAP13_9NG038273</name>
</gene>
<dbReference type="Proteomes" id="UP000823388">
    <property type="component" value="Chromosome 9N"/>
</dbReference>
<evidence type="ECO:0000313" key="1">
    <source>
        <dbReference type="EMBL" id="KAG2534259.1"/>
    </source>
</evidence>
<keyword evidence="2" id="KW-1185">Reference proteome</keyword>
<evidence type="ECO:0000313" key="2">
    <source>
        <dbReference type="Proteomes" id="UP000823388"/>
    </source>
</evidence>
<reference evidence="1" key="1">
    <citation type="submission" date="2020-05" db="EMBL/GenBank/DDBJ databases">
        <title>WGS assembly of Panicum virgatum.</title>
        <authorList>
            <person name="Lovell J.T."/>
            <person name="Jenkins J."/>
            <person name="Shu S."/>
            <person name="Juenger T.E."/>
            <person name="Schmutz J."/>
        </authorList>
    </citation>
    <scope>NUCLEOTIDE SEQUENCE</scope>
    <source>
        <strain evidence="1">AP13</strain>
    </source>
</reference>
<proteinExistence type="predicted"/>
<feature type="non-terminal residue" evidence="1">
    <location>
        <position position="1"/>
    </location>
</feature>
<accession>A0A8T0MG62</accession>
<organism evidence="1 2">
    <name type="scientific">Panicum virgatum</name>
    <name type="common">Blackwell switchgrass</name>
    <dbReference type="NCBI Taxonomy" id="38727"/>
    <lineage>
        <taxon>Eukaryota</taxon>
        <taxon>Viridiplantae</taxon>
        <taxon>Streptophyta</taxon>
        <taxon>Embryophyta</taxon>
        <taxon>Tracheophyta</taxon>
        <taxon>Spermatophyta</taxon>
        <taxon>Magnoliopsida</taxon>
        <taxon>Liliopsida</taxon>
        <taxon>Poales</taxon>
        <taxon>Poaceae</taxon>
        <taxon>PACMAD clade</taxon>
        <taxon>Panicoideae</taxon>
        <taxon>Panicodae</taxon>
        <taxon>Paniceae</taxon>
        <taxon>Panicinae</taxon>
        <taxon>Panicum</taxon>
        <taxon>Panicum sect. Hiantes</taxon>
    </lineage>
</organism>
<dbReference type="EMBL" id="CM029054">
    <property type="protein sequence ID" value="KAG2534259.1"/>
    <property type="molecule type" value="Genomic_DNA"/>
</dbReference>
<name>A0A8T0MG62_PANVG</name>
<protein>
    <submittedName>
        <fullName evidence="1">Uncharacterized protein</fullName>
    </submittedName>
</protein>